<reference evidence="2 3" key="1">
    <citation type="submission" date="2020-04" db="EMBL/GenBank/DDBJ databases">
        <title>Luteolibacter sp. G-1-1-1 isolated from soil.</title>
        <authorList>
            <person name="Dahal R.H."/>
        </authorList>
    </citation>
    <scope>NUCLEOTIDE SEQUENCE [LARGE SCALE GENOMIC DNA]</scope>
    <source>
        <strain evidence="2 3">G-1-1-1</strain>
    </source>
</reference>
<dbReference type="SUPFAM" id="SSF63829">
    <property type="entry name" value="Calcium-dependent phosphotriesterase"/>
    <property type="match status" value="2"/>
</dbReference>
<dbReference type="NCBIfam" id="NF012200">
    <property type="entry name" value="choice_anch_D"/>
    <property type="match status" value="1"/>
</dbReference>
<dbReference type="Proteomes" id="UP000501812">
    <property type="component" value="Chromosome"/>
</dbReference>
<evidence type="ECO:0000313" key="3">
    <source>
        <dbReference type="Proteomes" id="UP000501812"/>
    </source>
</evidence>
<dbReference type="Gene3D" id="2.120.10.30">
    <property type="entry name" value="TolB, C-terminal domain"/>
    <property type="match status" value="2"/>
</dbReference>
<name>A0A858RM86_9BACT</name>
<evidence type="ECO:0000313" key="2">
    <source>
        <dbReference type="EMBL" id="QJE97932.1"/>
    </source>
</evidence>
<accession>A0A858RM86</accession>
<dbReference type="Gene3D" id="2.60.40.10">
    <property type="entry name" value="Immunoglobulins"/>
    <property type="match status" value="2"/>
</dbReference>
<dbReference type="InterPro" id="IPR022519">
    <property type="entry name" value="Gloeo/Verruco_rpt"/>
</dbReference>
<evidence type="ECO:0000256" key="1">
    <source>
        <dbReference type="SAM" id="SignalP"/>
    </source>
</evidence>
<dbReference type="EMBL" id="CP051774">
    <property type="protein sequence ID" value="QJE97932.1"/>
    <property type="molecule type" value="Genomic_DNA"/>
</dbReference>
<dbReference type="NCBIfam" id="TIGR03803">
    <property type="entry name" value="Gloeo_Verruco"/>
    <property type="match status" value="13"/>
</dbReference>
<gene>
    <name evidence="2" type="ORF">HHL09_19790</name>
</gene>
<protein>
    <submittedName>
        <fullName evidence="2">Choice-of-anchor D domain-containing protein</fullName>
    </submittedName>
</protein>
<feature type="signal peptide" evidence="1">
    <location>
        <begin position="1"/>
        <end position="29"/>
    </location>
</feature>
<organism evidence="2 3">
    <name type="scientific">Luteolibacter luteus</name>
    <dbReference type="NCBI Taxonomy" id="2728835"/>
    <lineage>
        <taxon>Bacteria</taxon>
        <taxon>Pseudomonadati</taxon>
        <taxon>Verrucomicrobiota</taxon>
        <taxon>Verrucomicrobiia</taxon>
        <taxon>Verrucomicrobiales</taxon>
        <taxon>Verrucomicrobiaceae</taxon>
        <taxon>Luteolibacter</taxon>
    </lineage>
</organism>
<keyword evidence="1" id="KW-0732">Signal</keyword>
<feature type="chain" id="PRO_5032463482" evidence="1">
    <location>
        <begin position="30"/>
        <end position="965"/>
    </location>
</feature>
<sequence length="965" mass="99316">MKSYLSRPLSILLTAALPGAFYLAPEAHAAPTFGIVHGFELKAEQPSAKLVRHANGNLYGTTQSGGAWESGGTFFKIAPDGTITTLHHFDAFASSPGEITLGSDGNFYGVCRNGEPYESGNIFRITPDGSYTELHHFTLGADGGLPISKLVEGSDGNFYGTTGLGGANDFGTFFKVTPAGVLTTLTDWAQNSIGWSPSGNIILASDGNFYGAHRSISSGQPSTIYRVTPAGTASVVGDFSSLPGMSETMPTGLMQASDGNFYGATSGGPNYGTIFKMTPGGTVSILTTFDWANGSEPDGDLVEGPDGDLYSTTYYGGSYGGGTAFKVSKTGTHTILVHGEMGSSFAYPYSGLSLEADGSLIGTSMMGGSFQQGSAFRISTAGTLGSIASFDGFRDHAPNSRLTQDNAGNWYGSIDRALYETEAFFKFATDGSVSFFDAPDSGFAASLDYKFPFTLGVDGNLYGTDIHGGDFGYGSVFRMTPAGVREDIFSFDGTQGSDPAGLTLGSDGSFYGTTQNGGPAYSGTFFKITPGGTHTHLADWGGTNGSKPNPSLIEGIDGNFYGTTQNGGAEETGTVFKITPEGEITVLAELNNREEEGIVPSAGLMQASDGNLYGVLPYGGPDDLGTIYKLTPDGIWTTLHAFNLADGALPAGQLAEGPDGALYGVTTYGGEVREDGGTVFRITTDGEFSTVYHFDFTHGRLPVAGLTRGQDGNLYGTAPEGGLTADGKPAGGGVIYCIRFGAEVETEAATGIDDVSATLNANVNPGGYATGVSFQYGTSPTLAGANTVIADTLPAGDDAVPVAAPLSGLLPGTTYYCRVAAVNDETPVEQLGEILSFTTEEAAEIVDIAVEAGGHALSDGDFRLVGLTKVGSSVNITLTIRNTSSSAALSGISASLSGAGASHYSIQTAPASTVAGGGTTTCVVRFSPNSPGLKAAKLQISSNDPDESPFEINLGGIALPAGFPW</sequence>
<dbReference type="InterPro" id="IPR013783">
    <property type="entry name" value="Ig-like_fold"/>
</dbReference>
<dbReference type="PROSITE" id="PS50194">
    <property type="entry name" value="FILAMIN_REPEAT"/>
    <property type="match status" value="1"/>
</dbReference>
<keyword evidence="3" id="KW-1185">Reference proteome</keyword>
<dbReference type="KEGG" id="luo:HHL09_19790"/>
<dbReference type="RefSeq" id="WP_169456358.1">
    <property type="nucleotide sequence ID" value="NZ_CP051774.1"/>
</dbReference>
<dbReference type="AlphaFoldDB" id="A0A858RM86"/>
<proteinExistence type="predicted"/>
<dbReference type="InterPro" id="IPR017868">
    <property type="entry name" value="Filamin/ABP280_repeat-like"/>
</dbReference>
<dbReference type="InterPro" id="IPR011042">
    <property type="entry name" value="6-blade_b-propeller_TolB-like"/>
</dbReference>